<dbReference type="PANTHER" id="PTHR43080:SF26">
    <property type="entry name" value="REGULATORY PROTEIN"/>
    <property type="match status" value="1"/>
</dbReference>
<feature type="domain" description="CBS" evidence="3">
    <location>
        <begin position="97"/>
        <end position="153"/>
    </location>
</feature>
<evidence type="ECO:0000313" key="5">
    <source>
        <dbReference type="Proteomes" id="UP000325255"/>
    </source>
</evidence>
<evidence type="ECO:0000256" key="1">
    <source>
        <dbReference type="ARBA" id="ARBA00023122"/>
    </source>
</evidence>
<organism evidence="4 5">
    <name type="scientific">Rhodovastum atsumiense</name>
    <dbReference type="NCBI Taxonomy" id="504468"/>
    <lineage>
        <taxon>Bacteria</taxon>
        <taxon>Pseudomonadati</taxon>
        <taxon>Pseudomonadota</taxon>
        <taxon>Alphaproteobacteria</taxon>
        <taxon>Acetobacterales</taxon>
        <taxon>Acetobacteraceae</taxon>
        <taxon>Rhodovastum</taxon>
    </lineage>
</organism>
<dbReference type="RefSeq" id="WP_150042363.1">
    <property type="nucleotide sequence ID" value="NZ_OW485601.1"/>
</dbReference>
<dbReference type="PROSITE" id="PS51371">
    <property type="entry name" value="CBS"/>
    <property type="match status" value="2"/>
</dbReference>
<dbReference type="EMBL" id="VWPK01000030">
    <property type="protein sequence ID" value="KAA5610629.1"/>
    <property type="molecule type" value="Genomic_DNA"/>
</dbReference>
<dbReference type="CDD" id="cd04586">
    <property type="entry name" value="CBS_pair_BON_assoc"/>
    <property type="match status" value="1"/>
</dbReference>
<evidence type="ECO:0000256" key="2">
    <source>
        <dbReference type="PROSITE-ProRule" id="PRU00703"/>
    </source>
</evidence>
<feature type="domain" description="CBS" evidence="3">
    <location>
        <begin position="7"/>
        <end position="63"/>
    </location>
</feature>
<protein>
    <submittedName>
        <fullName evidence="4">CBS domain-containing protein</fullName>
    </submittedName>
</protein>
<comment type="caution">
    <text evidence="4">The sequence shown here is derived from an EMBL/GenBank/DDBJ whole genome shotgun (WGS) entry which is preliminary data.</text>
</comment>
<dbReference type="OrthoDB" id="7871683at2"/>
<gene>
    <name evidence="4" type="ORF">F1189_18580</name>
</gene>
<keyword evidence="1 2" id="KW-0129">CBS domain</keyword>
<dbReference type="SUPFAM" id="SSF54631">
    <property type="entry name" value="CBS-domain pair"/>
    <property type="match status" value="1"/>
</dbReference>
<dbReference type="SMART" id="SM00116">
    <property type="entry name" value="CBS"/>
    <property type="match status" value="2"/>
</dbReference>
<dbReference type="InterPro" id="IPR051257">
    <property type="entry name" value="Diverse_CBS-Domain"/>
</dbReference>
<evidence type="ECO:0000313" key="4">
    <source>
        <dbReference type="EMBL" id="KAA5610629.1"/>
    </source>
</evidence>
<dbReference type="InterPro" id="IPR046342">
    <property type="entry name" value="CBS_dom_sf"/>
</dbReference>
<dbReference type="PANTHER" id="PTHR43080">
    <property type="entry name" value="CBS DOMAIN-CONTAINING PROTEIN CBSX3, MITOCHONDRIAL"/>
    <property type="match status" value="1"/>
</dbReference>
<keyword evidence="5" id="KW-1185">Reference proteome</keyword>
<evidence type="ECO:0000259" key="3">
    <source>
        <dbReference type="PROSITE" id="PS51371"/>
    </source>
</evidence>
<reference evidence="4 5" key="1">
    <citation type="submission" date="2019-09" db="EMBL/GenBank/DDBJ databases">
        <title>Genome sequence of Rhodovastum atsumiense, a diverse member of the Acetobacteraceae family of non-sulfur purple photosynthetic bacteria.</title>
        <authorList>
            <person name="Meyer T."/>
            <person name="Kyndt J."/>
        </authorList>
    </citation>
    <scope>NUCLEOTIDE SEQUENCE [LARGE SCALE GENOMIC DNA]</scope>
    <source>
        <strain evidence="4 5">DSM 21279</strain>
    </source>
</reference>
<dbReference type="Gene3D" id="3.10.580.10">
    <property type="entry name" value="CBS-domain"/>
    <property type="match status" value="1"/>
</dbReference>
<dbReference type="Proteomes" id="UP000325255">
    <property type="component" value="Unassembled WGS sequence"/>
</dbReference>
<dbReference type="AlphaFoldDB" id="A0A5M6IRT8"/>
<accession>A0A5M6IRT8</accession>
<name>A0A5M6IRT8_9PROT</name>
<dbReference type="InterPro" id="IPR000644">
    <property type="entry name" value="CBS_dom"/>
</dbReference>
<dbReference type="Pfam" id="PF00571">
    <property type="entry name" value="CBS"/>
    <property type="match status" value="2"/>
</dbReference>
<proteinExistence type="predicted"/>
<sequence length="157" mass="17211">MDAASVMTRDVLSVGPDDTVAEAARKLAGRGVSAAPVLDAEGRLLGIVSEGDLMRPFGREKQMHRAWWLNVIAEGLEFAPDFLEYIRLDQRRVRELMQPSVVTVTEEASLPAIADLLDRHHLKRVPVLRDGRVIGIVSRADIVRAVATAPAEIVEPV</sequence>